<keyword evidence="1" id="KW-1133">Transmembrane helix</keyword>
<dbReference type="AlphaFoldDB" id="A0A183JTR3"/>
<feature type="transmembrane region" description="Helical" evidence="1">
    <location>
        <begin position="20"/>
        <end position="39"/>
    </location>
</feature>
<sequence>MQFIMVENNNFKTNNFQKVWRISVIVSALASLFHLCNFARKPNLFFSSHNFKNDLIVINSDSVSIKLDI</sequence>
<name>A0A183JTR3_9TREM</name>
<protein>
    <submittedName>
        <fullName evidence="2">Transmembrane protein</fullName>
    </submittedName>
</protein>
<proteinExistence type="predicted"/>
<evidence type="ECO:0000256" key="1">
    <source>
        <dbReference type="SAM" id="Phobius"/>
    </source>
</evidence>
<accession>A0A183JTR3</accession>
<reference evidence="2" key="1">
    <citation type="submission" date="2016-06" db="UniProtKB">
        <authorList>
            <consortium name="WormBaseParasite"/>
        </authorList>
    </citation>
    <scope>IDENTIFICATION</scope>
</reference>
<keyword evidence="1" id="KW-0812">Transmembrane</keyword>
<evidence type="ECO:0000313" key="2">
    <source>
        <dbReference type="WBParaSite" id="SCUD_0000610301-mRNA-1"/>
    </source>
</evidence>
<keyword evidence="1" id="KW-0472">Membrane</keyword>
<organism evidence="2">
    <name type="scientific">Schistosoma curassoni</name>
    <dbReference type="NCBI Taxonomy" id="6186"/>
    <lineage>
        <taxon>Eukaryota</taxon>
        <taxon>Metazoa</taxon>
        <taxon>Spiralia</taxon>
        <taxon>Lophotrochozoa</taxon>
        <taxon>Platyhelminthes</taxon>
        <taxon>Trematoda</taxon>
        <taxon>Digenea</taxon>
        <taxon>Strigeidida</taxon>
        <taxon>Schistosomatoidea</taxon>
        <taxon>Schistosomatidae</taxon>
        <taxon>Schistosoma</taxon>
    </lineage>
</organism>
<dbReference type="WBParaSite" id="SCUD_0000610301-mRNA-1">
    <property type="protein sequence ID" value="SCUD_0000610301-mRNA-1"/>
    <property type="gene ID" value="SCUD_0000610301"/>
</dbReference>